<dbReference type="InterPro" id="IPR008927">
    <property type="entry name" value="6-PGluconate_DH-like_C_sf"/>
</dbReference>
<gene>
    <name evidence="6" type="ORF">AVDCRST_MAG30-3851</name>
</gene>
<comment type="pathway">
    <text evidence="1">Lipid metabolism; butanoate metabolism.</text>
</comment>
<organism evidence="6">
    <name type="scientific">uncultured Solirubrobacteraceae bacterium</name>
    <dbReference type="NCBI Taxonomy" id="1162706"/>
    <lineage>
        <taxon>Bacteria</taxon>
        <taxon>Bacillati</taxon>
        <taxon>Actinomycetota</taxon>
        <taxon>Thermoleophilia</taxon>
        <taxon>Solirubrobacterales</taxon>
        <taxon>Solirubrobacteraceae</taxon>
        <taxon>environmental samples</taxon>
    </lineage>
</organism>
<evidence type="ECO:0000256" key="1">
    <source>
        <dbReference type="ARBA" id="ARBA00005086"/>
    </source>
</evidence>
<protein>
    <submittedName>
        <fullName evidence="6">3-hydroxybutyryl-CoA dehydrogenase 3-hydroxyacyl-CoA dehydrogenase</fullName>
        <ecNumber evidence="6">1.1.1.157</ecNumber>
        <ecNumber evidence="6">1.1.1.35</ecNumber>
    </submittedName>
</protein>
<dbReference type="InterPro" id="IPR006108">
    <property type="entry name" value="3HC_DH_C"/>
</dbReference>
<sequence>MGAGIAQVAAASGARTLLHDPDPAALERGLAAARERLQGEGALECAPGLAALAGCDLVIEAAPESLDLKRALFADVARHVTADCVLATNTSSLSVTAIAAGVPGPERVVGMHFFNPAPVMRLVELVAGDASSEAALARARAAGEAMGKRVIDAADGPGFLVNRCNRPFALEALRIVQERLATPEQVDRIVRLGGGYRMGPFELMDLVGLDVGLEVSKSLYAQSFGEPRWRPSPLVERLVAAGRLGRKSGRGWYAYPGHRDEDPPPPEVGGGDALLVVAGESPVAIDLFEAAADAGWDVATPQEAGGEIPYLIVDCGGTEDDPPLEGGPQLILCDGAPLSAIDTGGTAAGFYALPGAGLVELTRSPTTSRAAVDAAERFVASIGRHAEWVGDAPGLVLGRIACQLVNEACFALGEGAGSAADIDAGMELGLNHPAGPLRRGDEIGLVEVLAVLMGLQDEYREERYRPAPALLRAARAGAPLSAEPDSA</sequence>
<dbReference type="GO" id="GO:0008691">
    <property type="term" value="F:3-hydroxybutyryl-CoA dehydrogenase activity"/>
    <property type="evidence" value="ECO:0007669"/>
    <property type="project" value="UniProtKB-EC"/>
</dbReference>
<dbReference type="InterPro" id="IPR036291">
    <property type="entry name" value="NAD(P)-bd_dom_sf"/>
</dbReference>
<dbReference type="Gene3D" id="3.40.50.720">
    <property type="entry name" value="NAD(P)-binding Rossmann-like Domain"/>
    <property type="match status" value="1"/>
</dbReference>
<dbReference type="EC" id="1.1.1.157" evidence="6"/>
<dbReference type="GO" id="GO:0070403">
    <property type="term" value="F:NAD+ binding"/>
    <property type="evidence" value="ECO:0007669"/>
    <property type="project" value="InterPro"/>
</dbReference>
<dbReference type="Gene3D" id="1.10.1040.10">
    <property type="entry name" value="N-(1-d-carboxylethyl)-l-norvaline Dehydrogenase, domain 2"/>
    <property type="match status" value="2"/>
</dbReference>
<accession>A0A6J4TTL4</accession>
<dbReference type="EC" id="1.1.1.35" evidence="6"/>
<reference evidence="6" key="1">
    <citation type="submission" date="2020-02" db="EMBL/GenBank/DDBJ databases">
        <authorList>
            <person name="Meier V. D."/>
        </authorList>
    </citation>
    <scope>NUCLEOTIDE SEQUENCE</scope>
    <source>
        <strain evidence="6">AVDCRST_MAG30</strain>
    </source>
</reference>
<feature type="domain" description="3-hydroxyacyl-CoA dehydrogenase C-terminal" evidence="4">
    <location>
        <begin position="158"/>
        <end position="255"/>
    </location>
</feature>
<evidence type="ECO:0000259" key="4">
    <source>
        <dbReference type="Pfam" id="PF00725"/>
    </source>
</evidence>
<dbReference type="PANTHER" id="PTHR48075:SF5">
    <property type="entry name" value="3-HYDROXYBUTYRYL-COA DEHYDROGENASE"/>
    <property type="match status" value="1"/>
</dbReference>
<name>A0A6J4TTL4_9ACTN</name>
<evidence type="ECO:0000256" key="2">
    <source>
        <dbReference type="ARBA" id="ARBA00009463"/>
    </source>
</evidence>
<feature type="domain" description="3-hydroxyacyl-CoA dehydrogenase C-terminal" evidence="4">
    <location>
        <begin position="394"/>
        <end position="477"/>
    </location>
</feature>
<dbReference type="AlphaFoldDB" id="A0A6J4TTL4"/>
<dbReference type="InterPro" id="IPR013328">
    <property type="entry name" value="6PGD_dom2"/>
</dbReference>
<evidence type="ECO:0000313" key="6">
    <source>
        <dbReference type="EMBL" id="CAA9531722.1"/>
    </source>
</evidence>
<feature type="domain" description="3-hydroxyacyl-CoA dehydrogenase NAD binding" evidence="5">
    <location>
        <begin position="1"/>
        <end position="155"/>
    </location>
</feature>
<dbReference type="Pfam" id="PF02737">
    <property type="entry name" value="3HCDH_N"/>
    <property type="match status" value="1"/>
</dbReference>
<dbReference type="SUPFAM" id="SSF48179">
    <property type="entry name" value="6-phosphogluconate dehydrogenase C-terminal domain-like"/>
    <property type="match status" value="2"/>
</dbReference>
<evidence type="ECO:0000259" key="5">
    <source>
        <dbReference type="Pfam" id="PF02737"/>
    </source>
</evidence>
<dbReference type="SUPFAM" id="SSF51735">
    <property type="entry name" value="NAD(P)-binding Rossmann-fold domains"/>
    <property type="match status" value="1"/>
</dbReference>
<dbReference type="GO" id="GO:0006631">
    <property type="term" value="P:fatty acid metabolic process"/>
    <property type="evidence" value="ECO:0007669"/>
    <property type="project" value="InterPro"/>
</dbReference>
<keyword evidence="3 6" id="KW-0560">Oxidoreductase</keyword>
<dbReference type="GO" id="GO:0003857">
    <property type="term" value="F:(3S)-3-hydroxyacyl-CoA dehydrogenase (NAD+) activity"/>
    <property type="evidence" value="ECO:0007669"/>
    <property type="project" value="UniProtKB-EC"/>
</dbReference>
<proteinExistence type="inferred from homology"/>
<dbReference type="EMBL" id="CADCVS010000508">
    <property type="protein sequence ID" value="CAA9531722.1"/>
    <property type="molecule type" value="Genomic_DNA"/>
</dbReference>
<dbReference type="InterPro" id="IPR006176">
    <property type="entry name" value="3-OHacyl-CoA_DH_NAD-bd"/>
</dbReference>
<evidence type="ECO:0000256" key="3">
    <source>
        <dbReference type="ARBA" id="ARBA00023002"/>
    </source>
</evidence>
<comment type="similarity">
    <text evidence="2">Belongs to the 3-hydroxyacyl-CoA dehydrogenase family.</text>
</comment>
<dbReference type="PANTHER" id="PTHR48075">
    <property type="entry name" value="3-HYDROXYACYL-COA DEHYDROGENASE FAMILY PROTEIN"/>
    <property type="match status" value="1"/>
</dbReference>
<dbReference type="Pfam" id="PF00725">
    <property type="entry name" value="3HCDH"/>
    <property type="match status" value="2"/>
</dbReference>